<feature type="transmembrane region" description="Helical" evidence="13">
    <location>
        <begin position="359"/>
        <end position="382"/>
    </location>
</feature>
<dbReference type="GO" id="GO:0015095">
    <property type="term" value="F:magnesium ion transmembrane transporter activity"/>
    <property type="evidence" value="ECO:0007669"/>
    <property type="project" value="TreeGrafter"/>
</dbReference>
<sequence length="421" mass="48101">MFWCAYSLFGVSAGKVDCYIERRVDEAVVPGFAGILFGKPVSHEVGGSWFCSNLTFFQIGIFRRQVVIKCGQFTIDNDDIGHDEYQKSGDLPSLSCSQYREKMMIHAYELSNGSLNKIYLDGTIGRSPGFPVWIDIVAPNDEEREWIKRTYNLTLPRPEHLRDIEASARFYKENDEVHLRSDFLLGKESRSRSVTVAFVLFANILFSVHEEDLPVFYQMRMVNHGVSDLTDCKDVLIDLYSMDVEISADALEEVYGELGEVSSKVLNSRLSNKHAASVLVSIAHAEHLNGRIRRNLMDTRRAISFLMRSKLFTLTQLKDVRQIIRDIDSLDGHTSFLFDKINFLMNATISFINVNQNKVVRLFSVASVALLPPVLIASIYGMNFKHIPEFSWELGYPFALLLMLLSSAVPFWVFYKKNWLK</sequence>
<evidence type="ECO:0000256" key="7">
    <source>
        <dbReference type="ARBA" id="ARBA00022692"/>
    </source>
</evidence>
<dbReference type="InterPro" id="IPR045863">
    <property type="entry name" value="CorA_TM1_TM2"/>
</dbReference>
<evidence type="ECO:0000256" key="9">
    <source>
        <dbReference type="ARBA" id="ARBA00022989"/>
    </source>
</evidence>
<evidence type="ECO:0000256" key="4">
    <source>
        <dbReference type="ARBA" id="ARBA00022448"/>
    </source>
</evidence>
<evidence type="ECO:0000256" key="3">
    <source>
        <dbReference type="ARBA" id="ARBA00019439"/>
    </source>
</evidence>
<dbReference type="GO" id="GO:0005886">
    <property type="term" value="C:plasma membrane"/>
    <property type="evidence" value="ECO:0007669"/>
    <property type="project" value="UniProtKB-SubCell"/>
</dbReference>
<dbReference type="InterPro" id="IPR045861">
    <property type="entry name" value="CorA_cytoplasmic_dom"/>
</dbReference>
<evidence type="ECO:0000256" key="6">
    <source>
        <dbReference type="ARBA" id="ARBA00022519"/>
    </source>
</evidence>
<keyword evidence="5" id="KW-1003">Cell membrane</keyword>
<dbReference type="PANTHER" id="PTHR47685">
    <property type="entry name" value="MAGNESIUM TRANSPORT PROTEIN CORA"/>
    <property type="match status" value="1"/>
</dbReference>
<evidence type="ECO:0000256" key="12">
    <source>
        <dbReference type="ARBA" id="ARBA00034269"/>
    </source>
</evidence>
<proteinExistence type="inferred from homology"/>
<keyword evidence="8" id="KW-0460">Magnesium</keyword>
<accession>A0A2X0SIK5</accession>
<evidence type="ECO:0000256" key="10">
    <source>
        <dbReference type="ARBA" id="ARBA00023065"/>
    </source>
</evidence>
<keyword evidence="9 13" id="KW-1133">Transmembrane helix</keyword>
<dbReference type="GO" id="GO:0015087">
    <property type="term" value="F:cobalt ion transmembrane transporter activity"/>
    <property type="evidence" value="ECO:0007669"/>
    <property type="project" value="TreeGrafter"/>
</dbReference>
<dbReference type="CDD" id="cd12835">
    <property type="entry name" value="EcCorA-like_1"/>
    <property type="match status" value="1"/>
</dbReference>
<dbReference type="PANTHER" id="PTHR47685:SF1">
    <property type="entry name" value="MAGNESIUM TRANSPORT PROTEIN CORA"/>
    <property type="match status" value="1"/>
</dbReference>
<reference evidence="14" key="1">
    <citation type="submission" date="2018-05" db="EMBL/GenBank/DDBJ databases">
        <authorList>
            <person name="Lanie J.A."/>
            <person name="Ng W.-L."/>
            <person name="Kazmierczak K.M."/>
            <person name="Andrzejewski T.M."/>
            <person name="Davidsen T.M."/>
            <person name="Wayne K.J."/>
            <person name="Tettelin H."/>
            <person name="Glass J.I."/>
            <person name="Rusch D."/>
            <person name="Podicherti R."/>
            <person name="Tsui H.-C.T."/>
            <person name="Winkler M.E."/>
        </authorList>
    </citation>
    <scope>NUCLEOTIDE SEQUENCE</scope>
    <source>
        <strain evidence="14">KNB</strain>
    </source>
</reference>
<gene>
    <name evidence="14" type="ORF">NITFAB_0324</name>
</gene>
<feature type="transmembrane region" description="Helical" evidence="13">
    <location>
        <begin position="394"/>
        <end position="415"/>
    </location>
</feature>
<evidence type="ECO:0000256" key="8">
    <source>
        <dbReference type="ARBA" id="ARBA00022842"/>
    </source>
</evidence>
<dbReference type="Pfam" id="PF01544">
    <property type="entry name" value="CorA"/>
    <property type="match status" value="1"/>
</dbReference>
<dbReference type="EMBL" id="LS423452">
    <property type="protein sequence ID" value="SPS04735.1"/>
    <property type="molecule type" value="Genomic_DNA"/>
</dbReference>
<dbReference type="SUPFAM" id="SSF144083">
    <property type="entry name" value="Magnesium transport protein CorA, transmembrane region"/>
    <property type="match status" value="1"/>
</dbReference>
<dbReference type="SUPFAM" id="SSF143865">
    <property type="entry name" value="CorA soluble domain-like"/>
    <property type="match status" value="1"/>
</dbReference>
<evidence type="ECO:0000313" key="14">
    <source>
        <dbReference type="EMBL" id="SPS04735.1"/>
    </source>
</evidence>
<comment type="subcellular location">
    <subcellularLocation>
        <location evidence="1">Cell inner membrane</location>
        <topology evidence="1">Multi-pass membrane protein</topology>
    </subcellularLocation>
</comment>
<evidence type="ECO:0000256" key="13">
    <source>
        <dbReference type="SAM" id="Phobius"/>
    </source>
</evidence>
<name>A0A2X0SIK5_9PROT</name>
<evidence type="ECO:0000256" key="11">
    <source>
        <dbReference type="ARBA" id="ARBA00023136"/>
    </source>
</evidence>
<dbReference type="InterPro" id="IPR002523">
    <property type="entry name" value="MgTranspt_CorA/ZnTranspt_ZntB"/>
</dbReference>
<evidence type="ECO:0000256" key="5">
    <source>
        <dbReference type="ARBA" id="ARBA00022475"/>
    </source>
</evidence>
<dbReference type="GO" id="GO:0015099">
    <property type="term" value="F:nickel cation transmembrane transporter activity"/>
    <property type="evidence" value="ECO:0007669"/>
    <property type="project" value="TreeGrafter"/>
</dbReference>
<evidence type="ECO:0000256" key="2">
    <source>
        <dbReference type="ARBA" id="ARBA00009765"/>
    </source>
</evidence>
<comment type="similarity">
    <text evidence="2">Belongs to the CorA metal ion transporter (MIT) (TC 1.A.35) family.</text>
</comment>
<dbReference type="FunFam" id="1.20.58.340:FF:000001">
    <property type="entry name" value="Magnesium transport protein CorA"/>
    <property type="match status" value="1"/>
</dbReference>
<dbReference type="InterPro" id="IPR050829">
    <property type="entry name" value="CorA_MIT"/>
</dbReference>
<dbReference type="AlphaFoldDB" id="A0A2X0SIK5"/>
<evidence type="ECO:0000256" key="1">
    <source>
        <dbReference type="ARBA" id="ARBA00004429"/>
    </source>
</evidence>
<keyword evidence="10" id="KW-0406">Ion transport</keyword>
<organism evidence="14">
    <name type="scientific">Candidatus Nitrotoga fabula</name>
    <dbReference type="NCBI Taxonomy" id="2182327"/>
    <lineage>
        <taxon>Bacteria</taxon>
        <taxon>Pseudomonadati</taxon>
        <taxon>Pseudomonadota</taxon>
        <taxon>Betaproteobacteria</taxon>
        <taxon>Nitrosomonadales</taxon>
        <taxon>Gallionellaceae</taxon>
        <taxon>Candidatus Nitrotoga</taxon>
    </lineage>
</organism>
<keyword evidence="6" id="KW-0997">Cell inner membrane</keyword>
<dbReference type="Gene3D" id="3.30.460.20">
    <property type="entry name" value="CorA soluble domain-like"/>
    <property type="match status" value="1"/>
</dbReference>
<dbReference type="Gene3D" id="1.20.58.340">
    <property type="entry name" value="Magnesium transport protein CorA, transmembrane region"/>
    <property type="match status" value="1"/>
</dbReference>
<keyword evidence="11 13" id="KW-0472">Membrane</keyword>
<keyword evidence="7 13" id="KW-0812">Transmembrane</keyword>
<keyword evidence="4" id="KW-0813">Transport</keyword>
<comment type="catalytic activity">
    <reaction evidence="12">
        <text>Mg(2+)(in) = Mg(2+)(out)</text>
        <dbReference type="Rhea" id="RHEA:29827"/>
        <dbReference type="ChEBI" id="CHEBI:18420"/>
    </reaction>
</comment>
<protein>
    <recommendedName>
        <fullName evidence="3">Magnesium transport protein CorA</fullName>
    </recommendedName>
</protein>